<evidence type="ECO:0000256" key="2">
    <source>
        <dbReference type="ARBA" id="ARBA00022723"/>
    </source>
</evidence>
<evidence type="ECO:0000256" key="3">
    <source>
        <dbReference type="ARBA" id="ARBA00023242"/>
    </source>
</evidence>
<dbReference type="GO" id="GO:0000981">
    <property type="term" value="F:DNA-binding transcription factor activity, RNA polymerase II-specific"/>
    <property type="evidence" value="ECO:0007669"/>
    <property type="project" value="InterPro"/>
</dbReference>
<evidence type="ECO:0000256" key="4">
    <source>
        <dbReference type="SAM" id="MobiDB-lite"/>
    </source>
</evidence>
<dbReference type="AlphaFoldDB" id="A0A9P4M6E4"/>
<dbReference type="EMBL" id="ML978130">
    <property type="protein sequence ID" value="KAF2096237.1"/>
    <property type="molecule type" value="Genomic_DNA"/>
</dbReference>
<feature type="region of interest" description="Disordered" evidence="4">
    <location>
        <begin position="94"/>
        <end position="122"/>
    </location>
</feature>
<dbReference type="GO" id="GO:0003677">
    <property type="term" value="F:DNA binding"/>
    <property type="evidence" value="ECO:0007669"/>
    <property type="project" value="InterPro"/>
</dbReference>
<dbReference type="PROSITE" id="PS50048">
    <property type="entry name" value="ZN2_CY6_FUNGAL_2"/>
    <property type="match status" value="1"/>
</dbReference>
<feature type="region of interest" description="Disordered" evidence="4">
    <location>
        <begin position="1"/>
        <end position="29"/>
    </location>
</feature>
<keyword evidence="2" id="KW-0479">Metal-binding</keyword>
<keyword evidence="3" id="KW-0539">Nucleus</keyword>
<dbReference type="GO" id="GO:0008270">
    <property type="term" value="F:zinc ion binding"/>
    <property type="evidence" value="ECO:0007669"/>
    <property type="project" value="InterPro"/>
</dbReference>
<dbReference type="InterPro" id="IPR050613">
    <property type="entry name" value="Sec_Metabolite_Reg"/>
</dbReference>
<dbReference type="CDD" id="cd12148">
    <property type="entry name" value="fungal_TF_MHR"/>
    <property type="match status" value="1"/>
</dbReference>
<evidence type="ECO:0000313" key="7">
    <source>
        <dbReference type="Proteomes" id="UP000799772"/>
    </source>
</evidence>
<dbReference type="InterPro" id="IPR007219">
    <property type="entry name" value="XnlR_reg_dom"/>
</dbReference>
<feature type="domain" description="Zn(2)-C6 fungal-type" evidence="5">
    <location>
        <begin position="32"/>
        <end position="63"/>
    </location>
</feature>
<evidence type="ECO:0000313" key="6">
    <source>
        <dbReference type="EMBL" id="KAF2096237.1"/>
    </source>
</evidence>
<dbReference type="PANTHER" id="PTHR31001:SF49">
    <property type="entry name" value="ZN(II)2CYS6 TRANSCRIPTION FACTOR (EUROFUNG)"/>
    <property type="match status" value="1"/>
</dbReference>
<evidence type="ECO:0000256" key="1">
    <source>
        <dbReference type="ARBA" id="ARBA00004123"/>
    </source>
</evidence>
<reference evidence="6" key="1">
    <citation type="journal article" date="2020" name="Stud. Mycol.">
        <title>101 Dothideomycetes genomes: a test case for predicting lifestyles and emergence of pathogens.</title>
        <authorList>
            <person name="Haridas S."/>
            <person name="Albert R."/>
            <person name="Binder M."/>
            <person name="Bloem J."/>
            <person name="Labutti K."/>
            <person name="Salamov A."/>
            <person name="Andreopoulos B."/>
            <person name="Baker S."/>
            <person name="Barry K."/>
            <person name="Bills G."/>
            <person name="Bluhm B."/>
            <person name="Cannon C."/>
            <person name="Castanera R."/>
            <person name="Culley D."/>
            <person name="Daum C."/>
            <person name="Ezra D."/>
            <person name="Gonzalez J."/>
            <person name="Henrissat B."/>
            <person name="Kuo A."/>
            <person name="Liang C."/>
            <person name="Lipzen A."/>
            <person name="Lutzoni F."/>
            <person name="Magnuson J."/>
            <person name="Mondo S."/>
            <person name="Nolan M."/>
            <person name="Ohm R."/>
            <person name="Pangilinan J."/>
            <person name="Park H.-J."/>
            <person name="Ramirez L."/>
            <person name="Alfaro M."/>
            <person name="Sun H."/>
            <person name="Tritt A."/>
            <person name="Yoshinaga Y."/>
            <person name="Zwiers L.-H."/>
            <person name="Turgeon B."/>
            <person name="Goodwin S."/>
            <person name="Spatafora J."/>
            <person name="Crous P."/>
            <person name="Grigoriev I."/>
        </authorList>
    </citation>
    <scope>NUCLEOTIDE SEQUENCE</scope>
    <source>
        <strain evidence="6">CBS 133067</strain>
    </source>
</reference>
<dbReference type="GO" id="GO:0006351">
    <property type="term" value="P:DNA-templated transcription"/>
    <property type="evidence" value="ECO:0007669"/>
    <property type="project" value="InterPro"/>
</dbReference>
<dbReference type="InterPro" id="IPR001138">
    <property type="entry name" value="Zn2Cys6_DnaBD"/>
</dbReference>
<feature type="compositionally biased region" description="Pro residues" evidence="4">
    <location>
        <begin position="106"/>
        <end position="115"/>
    </location>
</feature>
<protein>
    <recommendedName>
        <fullName evidence="5">Zn(2)-C6 fungal-type domain-containing protein</fullName>
    </recommendedName>
</protein>
<gene>
    <name evidence="6" type="ORF">NA57DRAFT_43321</name>
</gene>
<dbReference type="OrthoDB" id="4934715at2759"/>
<dbReference type="GO" id="GO:0005634">
    <property type="term" value="C:nucleus"/>
    <property type="evidence" value="ECO:0007669"/>
    <property type="project" value="UniProtKB-SubCell"/>
</dbReference>
<comment type="caution">
    <text evidence="6">The sequence shown here is derived from an EMBL/GenBank/DDBJ whole genome shotgun (WGS) entry which is preliminary data.</text>
</comment>
<organism evidence="6 7">
    <name type="scientific">Rhizodiscina lignyota</name>
    <dbReference type="NCBI Taxonomy" id="1504668"/>
    <lineage>
        <taxon>Eukaryota</taxon>
        <taxon>Fungi</taxon>
        <taxon>Dikarya</taxon>
        <taxon>Ascomycota</taxon>
        <taxon>Pezizomycotina</taxon>
        <taxon>Dothideomycetes</taxon>
        <taxon>Pleosporomycetidae</taxon>
        <taxon>Aulographales</taxon>
        <taxon>Rhizodiscinaceae</taxon>
        <taxon>Rhizodiscina</taxon>
    </lineage>
</organism>
<dbReference type="Gene3D" id="4.10.240.10">
    <property type="entry name" value="Zn(2)-C6 fungal-type DNA-binding domain"/>
    <property type="match status" value="1"/>
</dbReference>
<dbReference type="Pfam" id="PF04082">
    <property type="entry name" value="Fungal_trans"/>
    <property type="match status" value="1"/>
</dbReference>
<comment type="subcellular location">
    <subcellularLocation>
        <location evidence="1">Nucleus</location>
    </subcellularLocation>
</comment>
<keyword evidence="7" id="KW-1185">Reference proteome</keyword>
<proteinExistence type="predicted"/>
<dbReference type="SUPFAM" id="SSF57701">
    <property type="entry name" value="Zn2/Cys6 DNA-binding domain"/>
    <property type="match status" value="1"/>
</dbReference>
<accession>A0A9P4M6E4</accession>
<dbReference type="SMART" id="SM00906">
    <property type="entry name" value="Fungal_trans"/>
    <property type="match status" value="1"/>
</dbReference>
<dbReference type="Proteomes" id="UP000799772">
    <property type="component" value="Unassembled WGS sequence"/>
</dbReference>
<evidence type="ECO:0000259" key="5">
    <source>
        <dbReference type="PROSITE" id="PS50048"/>
    </source>
</evidence>
<dbReference type="PROSITE" id="PS00463">
    <property type="entry name" value="ZN2_CY6_FUNGAL_1"/>
    <property type="match status" value="1"/>
</dbReference>
<sequence>MADISSFTGKFRAQKDDSSRGRVTKRPRESYVCNPCRKSKLRCDRGQPCNSCAKRQDGAVCSYQRETNHQALPSDRLNHLESMIKLLMQNQASSQSSNGVVVSKPVTPPSLPQDPGPVDQTRSEEADGIKYVGSTHWSSVLDDIQELRAALGGSLGDQELEEPMGRETSAGSELIYGSSKNYALQQIISQHLPSKVEVDRLLSIFFKGMAYVIPFVHTYHFQRQYRAFWPDIANVNPLWLSTLFSICYLASLIGGANASHRSSDNDLVLGRPDFHTAAGQCLVLGEYHRPQQFALEALVLYAQSKNARSLDPSREAGAILGMVVRMAYEMGYHRDPDSFKCFTVFEGEMRRRFWAACKQMDLMLSFQLGLPSNIRFENSDTKPPRNLLDSDFDADTQILPPSRPENELTKLLWFIVKARLMPSFNKVCQDALSFKEKSDEEIIELDREIRQMHTTLPDILRPRPISESIADEPLHIMTRIYVDFIHLKCRCALHRKYMARGNAFSTTSCIEAGRKIVSQFIDIYKEFSPGGQLQGERWLLTNFNWNDFLLGVMVLCLAVHIRRKRGSHNSTIDAATENEILALLEQACGICVEKSSASRDVRRVSQAIRLTLNSAKSPISPLNSASLTPAITIDAASDISLSGSNPQIADLATLSLETQHNQIPCDEAAFGVLDPFNFMTNDISNMDFTMFDAQPWIQDEWQ</sequence>
<dbReference type="PANTHER" id="PTHR31001">
    <property type="entry name" value="UNCHARACTERIZED TRANSCRIPTIONAL REGULATORY PROTEIN"/>
    <property type="match status" value="1"/>
</dbReference>
<dbReference type="CDD" id="cd00067">
    <property type="entry name" value="GAL4"/>
    <property type="match status" value="1"/>
</dbReference>
<dbReference type="InterPro" id="IPR036864">
    <property type="entry name" value="Zn2-C6_fun-type_DNA-bd_sf"/>
</dbReference>
<dbReference type="Pfam" id="PF00172">
    <property type="entry name" value="Zn_clus"/>
    <property type="match status" value="1"/>
</dbReference>
<name>A0A9P4M6E4_9PEZI</name>
<dbReference type="SMART" id="SM00066">
    <property type="entry name" value="GAL4"/>
    <property type="match status" value="1"/>
</dbReference>